<evidence type="ECO:0000313" key="7">
    <source>
        <dbReference type="EMBL" id="TYB32472.1"/>
    </source>
</evidence>
<accession>A0A5D0MJB8</accession>
<protein>
    <submittedName>
        <fullName evidence="7">Branched-chain amino acid ABC transporter permease</fullName>
    </submittedName>
</protein>
<dbReference type="InterPro" id="IPR001851">
    <property type="entry name" value="ABC_transp_permease"/>
</dbReference>
<name>A0A5D0MJB8_FLESI</name>
<comment type="caution">
    <text evidence="7">The sequence shown here is derived from an EMBL/GenBank/DDBJ whole genome shotgun (WGS) entry which is preliminary data.</text>
</comment>
<dbReference type="Proteomes" id="UP000323337">
    <property type="component" value="Unassembled WGS sequence"/>
</dbReference>
<gene>
    <name evidence="7" type="ORF">FXF49_11340</name>
</gene>
<proteinExistence type="predicted"/>
<evidence type="ECO:0000313" key="8">
    <source>
        <dbReference type="Proteomes" id="UP000323337"/>
    </source>
</evidence>
<comment type="subcellular location">
    <subcellularLocation>
        <location evidence="1">Cell membrane</location>
        <topology evidence="1">Multi-pass membrane protein</topology>
    </subcellularLocation>
</comment>
<feature type="transmembrane region" description="Helical" evidence="6">
    <location>
        <begin position="12"/>
        <end position="34"/>
    </location>
</feature>
<keyword evidence="2" id="KW-1003">Cell membrane</keyword>
<evidence type="ECO:0000256" key="2">
    <source>
        <dbReference type="ARBA" id="ARBA00022475"/>
    </source>
</evidence>
<dbReference type="GO" id="GO:0005886">
    <property type="term" value="C:plasma membrane"/>
    <property type="evidence" value="ECO:0007669"/>
    <property type="project" value="UniProtKB-SubCell"/>
</dbReference>
<reference evidence="7 8" key="1">
    <citation type="submission" date="2019-08" db="EMBL/GenBank/DDBJ databases">
        <title>Genomic characterization of a novel candidate phylum (ARYD3) from a high temperature, high salinity tertiary oil reservoir in north central Oklahoma, USA.</title>
        <authorList>
            <person name="Youssef N.H."/>
            <person name="Yadav A."/>
            <person name="Elshahed M.S."/>
        </authorList>
    </citation>
    <scope>NUCLEOTIDE SEQUENCE [LARGE SCALE GENOMIC DNA]</scope>
    <source>
        <strain evidence="7">ARYD1</strain>
    </source>
</reference>
<evidence type="ECO:0000256" key="3">
    <source>
        <dbReference type="ARBA" id="ARBA00022692"/>
    </source>
</evidence>
<dbReference type="EMBL" id="VSIV01000348">
    <property type="protein sequence ID" value="TYB32472.1"/>
    <property type="molecule type" value="Genomic_DNA"/>
</dbReference>
<organism evidence="7 8">
    <name type="scientific">Flexistipes sinusarabici</name>
    <dbReference type="NCBI Taxonomy" id="2352"/>
    <lineage>
        <taxon>Bacteria</taxon>
        <taxon>Pseudomonadati</taxon>
        <taxon>Deferribacterota</taxon>
        <taxon>Deferribacteres</taxon>
        <taxon>Deferribacterales</taxon>
        <taxon>Flexistipitaceae</taxon>
        <taxon>Flexistipes</taxon>
    </lineage>
</organism>
<evidence type="ECO:0000256" key="4">
    <source>
        <dbReference type="ARBA" id="ARBA00022989"/>
    </source>
</evidence>
<evidence type="ECO:0000256" key="5">
    <source>
        <dbReference type="ARBA" id="ARBA00023136"/>
    </source>
</evidence>
<dbReference type="GO" id="GO:0022857">
    <property type="term" value="F:transmembrane transporter activity"/>
    <property type="evidence" value="ECO:0007669"/>
    <property type="project" value="InterPro"/>
</dbReference>
<evidence type="ECO:0000256" key="6">
    <source>
        <dbReference type="SAM" id="Phobius"/>
    </source>
</evidence>
<sequence>MQFIYSGITSGSIFALVALGFNIIYNTTGIINFAQGE</sequence>
<keyword evidence="3 6" id="KW-0812">Transmembrane</keyword>
<keyword evidence="5 6" id="KW-0472">Membrane</keyword>
<evidence type="ECO:0000256" key="1">
    <source>
        <dbReference type="ARBA" id="ARBA00004651"/>
    </source>
</evidence>
<dbReference type="Pfam" id="PF02653">
    <property type="entry name" value="BPD_transp_2"/>
    <property type="match status" value="1"/>
</dbReference>
<keyword evidence="4 6" id="KW-1133">Transmembrane helix</keyword>
<feature type="non-terminal residue" evidence="7">
    <location>
        <position position="37"/>
    </location>
</feature>
<dbReference type="AlphaFoldDB" id="A0A5D0MJB8"/>